<keyword evidence="2" id="KW-1185">Reference proteome</keyword>
<keyword evidence="1" id="KW-0808">Transferase</keyword>
<comment type="caution">
    <text evidence="1">The sequence shown here is derived from an EMBL/GenBank/DDBJ whole genome shotgun (WGS) entry which is preliminary data.</text>
</comment>
<dbReference type="Pfam" id="PF00132">
    <property type="entry name" value="Hexapep"/>
    <property type="match status" value="1"/>
</dbReference>
<keyword evidence="1" id="KW-0012">Acyltransferase</keyword>
<dbReference type="Proteomes" id="UP000283523">
    <property type="component" value="Unassembled WGS sequence"/>
</dbReference>
<protein>
    <submittedName>
        <fullName evidence="1">Acyltransferase</fullName>
    </submittedName>
</protein>
<organism evidence="1 2">
    <name type="scientific">Fibrisoma montanum</name>
    <dbReference type="NCBI Taxonomy" id="2305895"/>
    <lineage>
        <taxon>Bacteria</taxon>
        <taxon>Pseudomonadati</taxon>
        <taxon>Bacteroidota</taxon>
        <taxon>Cytophagia</taxon>
        <taxon>Cytophagales</taxon>
        <taxon>Spirosomataceae</taxon>
        <taxon>Fibrisoma</taxon>
    </lineage>
</organism>
<dbReference type="OrthoDB" id="755870at2"/>
<gene>
    <name evidence="1" type="ORF">DYU11_10475</name>
</gene>
<dbReference type="CDD" id="cd04647">
    <property type="entry name" value="LbH_MAT_like"/>
    <property type="match status" value="1"/>
</dbReference>
<dbReference type="InterPro" id="IPR001451">
    <property type="entry name" value="Hexapep"/>
</dbReference>
<accession>A0A418MAQ0</accession>
<dbReference type="InterPro" id="IPR051159">
    <property type="entry name" value="Hexapeptide_acetyltransf"/>
</dbReference>
<sequence>MKNLIILFCRVIRFLFRWLNKKSSTLYSKILFFLNNVDYKTGFISNGVPIIDINKGSKLIIGKNLKINNGLRYNRIGRQQPCFFIANYGGEIVIGDDVGMSSTAIVCHKRVRIGSNVKIGGGTVIYDTDFHNLDVCRRTSIKEDITTVKKKEVEIKDNVFIGAHCIILKGVTIGENSIIGAGSVLTKSVPHNQIWAGNPAQFVKFIEFGEKSGMIEKY</sequence>
<dbReference type="PANTHER" id="PTHR23416">
    <property type="entry name" value="SIALIC ACID SYNTHASE-RELATED"/>
    <property type="match status" value="1"/>
</dbReference>
<dbReference type="InterPro" id="IPR011004">
    <property type="entry name" value="Trimer_LpxA-like_sf"/>
</dbReference>
<dbReference type="GO" id="GO:0016746">
    <property type="term" value="F:acyltransferase activity"/>
    <property type="evidence" value="ECO:0007669"/>
    <property type="project" value="UniProtKB-KW"/>
</dbReference>
<dbReference type="EMBL" id="QXED01000003">
    <property type="protein sequence ID" value="RIV23420.1"/>
    <property type="molecule type" value="Genomic_DNA"/>
</dbReference>
<evidence type="ECO:0000313" key="2">
    <source>
        <dbReference type="Proteomes" id="UP000283523"/>
    </source>
</evidence>
<dbReference type="SUPFAM" id="SSF51161">
    <property type="entry name" value="Trimeric LpxA-like enzymes"/>
    <property type="match status" value="1"/>
</dbReference>
<reference evidence="1 2" key="1">
    <citation type="submission" date="2018-08" db="EMBL/GenBank/DDBJ databases">
        <title>Fibrisoma montanum sp. nov., isolated from Danxia mountain soil.</title>
        <authorList>
            <person name="Huang Y."/>
        </authorList>
    </citation>
    <scope>NUCLEOTIDE SEQUENCE [LARGE SCALE GENOMIC DNA]</scope>
    <source>
        <strain evidence="1 2">HYT19</strain>
    </source>
</reference>
<name>A0A418MAQ0_9BACT</name>
<proteinExistence type="predicted"/>
<evidence type="ECO:0000313" key="1">
    <source>
        <dbReference type="EMBL" id="RIV23420.1"/>
    </source>
</evidence>
<dbReference type="AlphaFoldDB" id="A0A418MAQ0"/>
<dbReference type="Gene3D" id="2.160.10.10">
    <property type="entry name" value="Hexapeptide repeat proteins"/>
    <property type="match status" value="1"/>
</dbReference>